<sequence>TIISLLKPAEKASKLAKKLGIEFSAAALRSKGLGEMLLEVGKATKGDIEVIAQLFPNVRALNTVLSLTVAQADEYTRQMKIMEDVTGATNKAFQEIDRTIQQRLKKAYASMSASGKSGKATLRFAEGDDDVEKVWNKIESIWSGAGELLKPAIEMIRKAAAGDWAAAWKDMKDHARLALDTVLNILEEYLPKFADYGLALLSEIIDGLSAEGKGGKSILSRVTQLMVKIIAKLLEWVVKNVHKITPIGVEIGKGIAKGIWEALKGVPGEIVKRLGKAARGAVRRAAEEVTGDTGVTGEPEAGAAIPTGRPRQRVNPTTGELEDRPTGPTTQTTINITQPQSSQDINAAMTREILRGRI</sequence>
<dbReference type="EMBL" id="LAZR01045783">
    <property type="protein sequence ID" value="KKK98047.1"/>
    <property type="molecule type" value="Genomic_DNA"/>
</dbReference>
<feature type="region of interest" description="Disordered" evidence="1">
    <location>
        <begin position="289"/>
        <end position="332"/>
    </location>
</feature>
<evidence type="ECO:0000256" key="1">
    <source>
        <dbReference type="SAM" id="MobiDB-lite"/>
    </source>
</evidence>
<protein>
    <recommendedName>
        <fullName evidence="3">Phage tail tape measure protein</fullName>
    </recommendedName>
</protein>
<gene>
    <name evidence="2" type="ORF">LCGC14_2646670</name>
</gene>
<reference evidence="2" key="1">
    <citation type="journal article" date="2015" name="Nature">
        <title>Complex archaea that bridge the gap between prokaryotes and eukaryotes.</title>
        <authorList>
            <person name="Spang A."/>
            <person name="Saw J.H."/>
            <person name="Jorgensen S.L."/>
            <person name="Zaremba-Niedzwiedzka K."/>
            <person name="Martijn J."/>
            <person name="Lind A.E."/>
            <person name="van Eijk R."/>
            <person name="Schleper C."/>
            <person name="Guy L."/>
            <person name="Ettema T.J."/>
        </authorList>
    </citation>
    <scope>NUCLEOTIDE SEQUENCE</scope>
</reference>
<proteinExistence type="predicted"/>
<evidence type="ECO:0000313" key="2">
    <source>
        <dbReference type="EMBL" id="KKK98047.1"/>
    </source>
</evidence>
<organism evidence="2">
    <name type="scientific">marine sediment metagenome</name>
    <dbReference type="NCBI Taxonomy" id="412755"/>
    <lineage>
        <taxon>unclassified sequences</taxon>
        <taxon>metagenomes</taxon>
        <taxon>ecological metagenomes</taxon>
    </lineage>
</organism>
<evidence type="ECO:0008006" key="3">
    <source>
        <dbReference type="Google" id="ProtNLM"/>
    </source>
</evidence>
<accession>A0A0F8ZW19</accession>
<name>A0A0F8ZW19_9ZZZZ</name>
<comment type="caution">
    <text evidence="2">The sequence shown here is derived from an EMBL/GenBank/DDBJ whole genome shotgun (WGS) entry which is preliminary data.</text>
</comment>
<feature type="non-terminal residue" evidence="2">
    <location>
        <position position="1"/>
    </location>
</feature>
<dbReference type="AlphaFoldDB" id="A0A0F8ZW19"/>